<dbReference type="AlphaFoldDB" id="A0AAV4PL36"/>
<evidence type="ECO:0000313" key="1">
    <source>
        <dbReference type="EMBL" id="GIX96476.1"/>
    </source>
</evidence>
<sequence length="78" mass="8998">MKGEGEGSFHTKAVTRVTSPFHAQKRSHIWSESGPANRPLLNEFFSLSPQHKRLVFEINVSSSLYCRFGEEWCFTFAY</sequence>
<dbReference type="EMBL" id="BPLR01004655">
    <property type="protein sequence ID" value="GIX96476.1"/>
    <property type="molecule type" value="Genomic_DNA"/>
</dbReference>
<organism evidence="1 2">
    <name type="scientific">Caerostris extrusa</name>
    <name type="common">Bark spider</name>
    <name type="synonym">Caerostris bankana</name>
    <dbReference type="NCBI Taxonomy" id="172846"/>
    <lineage>
        <taxon>Eukaryota</taxon>
        <taxon>Metazoa</taxon>
        <taxon>Ecdysozoa</taxon>
        <taxon>Arthropoda</taxon>
        <taxon>Chelicerata</taxon>
        <taxon>Arachnida</taxon>
        <taxon>Araneae</taxon>
        <taxon>Araneomorphae</taxon>
        <taxon>Entelegynae</taxon>
        <taxon>Araneoidea</taxon>
        <taxon>Araneidae</taxon>
        <taxon>Caerostris</taxon>
    </lineage>
</organism>
<keyword evidence="2" id="KW-1185">Reference proteome</keyword>
<name>A0AAV4PL36_CAEEX</name>
<proteinExistence type="predicted"/>
<gene>
    <name evidence="1" type="ORF">CEXT_182121</name>
</gene>
<reference evidence="1 2" key="1">
    <citation type="submission" date="2021-06" db="EMBL/GenBank/DDBJ databases">
        <title>Caerostris extrusa draft genome.</title>
        <authorList>
            <person name="Kono N."/>
            <person name="Arakawa K."/>
        </authorList>
    </citation>
    <scope>NUCLEOTIDE SEQUENCE [LARGE SCALE GENOMIC DNA]</scope>
</reference>
<accession>A0AAV4PL36</accession>
<protein>
    <submittedName>
        <fullName evidence="1">Uncharacterized protein</fullName>
    </submittedName>
</protein>
<comment type="caution">
    <text evidence="1">The sequence shown here is derived from an EMBL/GenBank/DDBJ whole genome shotgun (WGS) entry which is preliminary data.</text>
</comment>
<dbReference type="Proteomes" id="UP001054945">
    <property type="component" value="Unassembled WGS sequence"/>
</dbReference>
<evidence type="ECO:0000313" key="2">
    <source>
        <dbReference type="Proteomes" id="UP001054945"/>
    </source>
</evidence>